<organism evidence="1">
    <name type="scientific">marine sediment metagenome</name>
    <dbReference type="NCBI Taxonomy" id="412755"/>
    <lineage>
        <taxon>unclassified sequences</taxon>
        <taxon>metagenomes</taxon>
        <taxon>ecological metagenomes</taxon>
    </lineage>
</organism>
<proteinExistence type="predicted"/>
<protein>
    <submittedName>
        <fullName evidence="1">Uncharacterized protein</fullName>
    </submittedName>
</protein>
<dbReference type="EMBL" id="LAZR01002610">
    <property type="protein sequence ID" value="KKN27847.1"/>
    <property type="molecule type" value="Genomic_DNA"/>
</dbReference>
<gene>
    <name evidence="1" type="ORF">LCGC14_0860400</name>
</gene>
<sequence>MVDIVKLPGDEEADSGFTSGSAVPLDEQIADLKMKYSTMQDMLVLGEILYSPETPPTNRWILYTKADEFFIVNDTGTHHDLLTPDMPRLYAIASGGGTNAIAIAPSPAITAYAQGQRFHFRAQHTNTGPVTLNVNGQGPKAIKKHGNVVLVAGDIKASHIVEVVFITGTNLFEMTSQLGNPPAGGYTDAQAITAVEGEATLDLTGDVTIDGAKTLKVDVINEKDVDAGVTADGVLHKDGLIAAGAIPDTHGVTPTPHHASYLSANHGALGDNAPHHIKYTDAAAKAAAATVKLDDFTAPDDNTDLNASSTKHGLVPKLPNDATLFFNGVGGYTVPYTDAKAVIAAKTVKLDDFTVPDDNTDLNASTSKHGLTPKYPNDATKYLDGTGVYSIPAGAGGGGVEMPPVPASASQWCRPGWNNNGATPIQMISGWLTAHPIYVNEDTTYTAIGVHVTTAGAGGKLVRLGIYNPGSDHLPGTLKQDCGTVSIAATGAATITVNITLETGFYWIVYVTDDGCYFKGIDTSNAYITPATGIAGSVGSACRELGIMKTGQTALVAGGLADPFPAAAYSAIDVSRASAMLKLPA</sequence>
<comment type="caution">
    <text evidence="1">The sequence shown here is derived from an EMBL/GenBank/DDBJ whole genome shotgun (WGS) entry which is preliminary data.</text>
</comment>
<dbReference type="AlphaFoldDB" id="A0A0F9PT11"/>
<evidence type="ECO:0000313" key="1">
    <source>
        <dbReference type="EMBL" id="KKN27847.1"/>
    </source>
</evidence>
<name>A0A0F9PT11_9ZZZZ</name>
<reference evidence="1" key="1">
    <citation type="journal article" date="2015" name="Nature">
        <title>Complex archaea that bridge the gap between prokaryotes and eukaryotes.</title>
        <authorList>
            <person name="Spang A."/>
            <person name="Saw J.H."/>
            <person name="Jorgensen S.L."/>
            <person name="Zaremba-Niedzwiedzka K."/>
            <person name="Martijn J."/>
            <person name="Lind A.E."/>
            <person name="van Eijk R."/>
            <person name="Schleper C."/>
            <person name="Guy L."/>
            <person name="Ettema T.J."/>
        </authorList>
    </citation>
    <scope>NUCLEOTIDE SEQUENCE</scope>
</reference>
<accession>A0A0F9PT11</accession>